<dbReference type="InterPro" id="IPR032710">
    <property type="entry name" value="NTF2-like_dom_sf"/>
</dbReference>
<dbReference type="Pfam" id="PF07366">
    <property type="entry name" value="SnoaL"/>
    <property type="match status" value="1"/>
</dbReference>
<proteinExistence type="predicted"/>
<dbReference type="Gene3D" id="3.10.450.50">
    <property type="match status" value="1"/>
</dbReference>
<organism evidence="2 3">
    <name type="scientific">Streptomyces mirabilis</name>
    <dbReference type="NCBI Taxonomy" id="68239"/>
    <lineage>
        <taxon>Bacteria</taxon>
        <taxon>Bacillati</taxon>
        <taxon>Actinomycetota</taxon>
        <taxon>Actinomycetes</taxon>
        <taxon>Kitasatosporales</taxon>
        <taxon>Streptomycetaceae</taxon>
        <taxon>Streptomyces</taxon>
    </lineage>
</organism>
<keyword evidence="3" id="KW-1185">Reference proteome</keyword>
<dbReference type="PANTHER" id="PTHR38436">
    <property type="entry name" value="POLYKETIDE CYCLASE SNOAL-LIKE DOMAIN"/>
    <property type="match status" value="1"/>
</dbReference>
<dbReference type="EMBL" id="JARAKF010000001">
    <property type="protein sequence ID" value="MDU8992151.1"/>
    <property type="molecule type" value="Genomic_DNA"/>
</dbReference>
<feature type="signal peptide" evidence="1">
    <location>
        <begin position="1"/>
        <end position="40"/>
    </location>
</feature>
<dbReference type="RefSeq" id="WP_205521822.1">
    <property type="nucleotide sequence ID" value="NZ_CP107955.1"/>
</dbReference>
<dbReference type="InterPro" id="IPR009959">
    <property type="entry name" value="Cyclase_SnoaL-like"/>
</dbReference>
<sequence length="198" mass="21096">MTATPTTRTATPATPRRHRARLLVPAAIAVLAFTATTAAADTSPTTAVGTATAHDRRAAEQKPKAMLDAWLRLWNGDFARAPGIISPGFRVHAALLDGGDGSSIRGVDGLVTWIGQTRAAFRDLRFTIEVPPLVDGRYASVRWTATGTYAGGFPGAKAQPGTVVTFTGTDTLRMRDGKFAEYWVNTDTLSLLTQLQAL</sequence>
<reference evidence="2 3" key="1">
    <citation type="submission" date="2023-02" db="EMBL/GenBank/DDBJ databases">
        <authorList>
            <person name="Maleckis M."/>
        </authorList>
    </citation>
    <scope>NUCLEOTIDE SEQUENCE [LARGE SCALE GENOMIC DNA]</scope>
    <source>
        <strain evidence="2 3">P8-A2</strain>
    </source>
</reference>
<dbReference type="Proteomes" id="UP001257627">
    <property type="component" value="Unassembled WGS sequence"/>
</dbReference>
<keyword evidence="1" id="KW-0732">Signal</keyword>
<accession>A0ABU3UE65</accession>
<gene>
    <name evidence="2" type="ORF">PU648_07205</name>
</gene>
<evidence type="ECO:0000313" key="3">
    <source>
        <dbReference type="Proteomes" id="UP001257627"/>
    </source>
</evidence>
<protein>
    <submittedName>
        <fullName evidence="2">Ester cyclase</fullName>
    </submittedName>
</protein>
<feature type="chain" id="PRO_5046904910" evidence="1">
    <location>
        <begin position="41"/>
        <end position="198"/>
    </location>
</feature>
<dbReference type="PANTHER" id="PTHR38436:SF1">
    <property type="entry name" value="ESTER CYCLASE"/>
    <property type="match status" value="1"/>
</dbReference>
<dbReference type="SUPFAM" id="SSF54427">
    <property type="entry name" value="NTF2-like"/>
    <property type="match status" value="1"/>
</dbReference>
<name>A0ABU3UE65_9ACTN</name>
<comment type="caution">
    <text evidence="2">The sequence shown here is derived from an EMBL/GenBank/DDBJ whole genome shotgun (WGS) entry which is preliminary data.</text>
</comment>
<evidence type="ECO:0000313" key="2">
    <source>
        <dbReference type="EMBL" id="MDU8992151.1"/>
    </source>
</evidence>
<evidence type="ECO:0000256" key="1">
    <source>
        <dbReference type="SAM" id="SignalP"/>
    </source>
</evidence>